<dbReference type="WBParaSite" id="SMTH1_45300.1">
    <property type="protein sequence ID" value="SMTH1_45300.1"/>
    <property type="gene ID" value="SMTH1_45300"/>
</dbReference>
<organism evidence="1 2">
    <name type="scientific">Schistosoma mattheei</name>
    <dbReference type="NCBI Taxonomy" id="31246"/>
    <lineage>
        <taxon>Eukaryota</taxon>
        <taxon>Metazoa</taxon>
        <taxon>Spiralia</taxon>
        <taxon>Lophotrochozoa</taxon>
        <taxon>Platyhelminthes</taxon>
        <taxon>Trematoda</taxon>
        <taxon>Digenea</taxon>
        <taxon>Strigeidida</taxon>
        <taxon>Schistosomatoidea</taxon>
        <taxon>Schistosomatidae</taxon>
        <taxon>Schistosoma</taxon>
    </lineage>
</organism>
<evidence type="ECO:0000313" key="1">
    <source>
        <dbReference type="Proteomes" id="UP000050791"/>
    </source>
</evidence>
<reference evidence="2" key="1">
    <citation type="submission" date="2023-11" db="UniProtKB">
        <authorList>
            <consortium name="WormBaseParasite"/>
        </authorList>
    </citation>
    <scope>IDENTIFICATION</scope>
</reference>
<dbReference type="AlphaFoldDB" id="A0AA85BCD7"/>
<name>A0AA85BCD7_9TREM</name>
<protein>
    <submittedName>
        <fullName evidence="2">Uncharacterized protein</fullName>
    </submittedName>
</protein>
<dbReference type="Proteomes" id="UP000050791">
    <property type="component" value="Unassembled WGS sequence"/>
</dbReference>
<accession>A0AA85BCD7</accession>
<proteinExistence type="predicted"/>
<sequence length="207" mass="24277">MRHVRFLSQWQFYLDPEVNIPINFFLQEPFWGMLSCTSKILYRDRFKGFRTCSELSKKDQDFNNADSSNHVSKFAEKNNVNRQSERNIIETFPTIVSKHIVFSDSEENDKQPFAIALEEEKHLIDNTDVNCSSIKKPLQSRKYFTSVSYTLKHLLHSDSVISESDSSSDSNHELRTQNLYFQLLVLKRLKELFQMFSPSIVQKVIPV</sequence>
<evidence type="ECO:0000313" key="2">
    <source>
        <dbReference type="WBParaSite" id="SMTH1_45300.1"/>
    </source>
</evidence>